<dbReference type="Pfam" id="PF01139">
    <property type="entry name" value="RtcB"/>
    <property type="match status" value="2"/>
</dbReference>
<keyword evidence="3 11" id="KW-0479">Metal-binding</keyword>
<evidence type="ECO:0000256" key="1">
    <source>
        <dbReference type="ARBA" id="ARBA00012726"/>
    </source>
</evidence>
<feature type="binding site" evidence="11">
    <location>
        <position position="162"/>
    </location>
    <ligand>
        <name>Mn(2+)</name>
        <dbReference type="ChEBI" id="CHEBI:29035"/>
        <label>2</label>
    </ligand>
</feature>
<dbReference type="Proteomes" id="UP000823851">
    <property type="component" value="Unassembled WGS sequence"/>
</dbReference>
<dbReference type="GO" id="GO:0030145">
    <property type="term" value="F:manganese ion binding"/>
    <property type="evidence" value="ECO:0007669"/>
    <property type="project" value="TreeGrafter"/>
</dbReference>
<feature type="binding site" evidence="11">
    <location>
        <position position="242"/>
    </location>
    <ligand>
        <name>Mn(2+)</name>
        <dbReference type="ChEBI" id="CHEBI:29035"/>
        <label>2</label>
    </ligand>
</feature>
<keyword evidence="4 10" id="KW-0547">Nucleotide-binding</keyword>
<protein>
    <recommendedName>
        <fullName evidence="1">3'-phosphate/5'-hydroxy nucleic acid ligase</fullName>
        <ecNumber evidence="1">6.5.1.8</ecNumber>
    </recommendedName>
</protein>
<dbReference type="SUPFAM" id="SSF103365">
    <property type="entry name" value="Hypothetical protein PH1602"/>
    <property type="match status" value="1"/>
</dbReference>
<dbReference type="Gene3D" id="3.90.1860.10">
    <property type="entry name" value="tRNA-splicing ligase RtcB"/>
    <property type="match status" value="1"/>
</dbReference>
<evidence type="ECO:0000256" key="7">
    <source>
        <dbReference type="ARBA" id="ARBA00023211"/>
    </source>
</evidence>
<keyword evidence="5" id="KW-0692">RNA repair</keyword>
<feature type="binding site" evidence="10">
    <location>
        <begin position="242"/>
        <end position="243"/>
    </location>
    <ligand>
        <name>GMP</name>
        <dbReference type="ChEBI" id="CHEBI:58115"/>
    </ligand>
</feature>
<evidence type="ECO:0000256" key="10">
    <source>
        <dbReference type="PIRSR" id="PIRSR601233-2"/>
    </source>
</evidence>
<dbReference type="PANTHER" id="PTHR43749:SF2">
    <property type="entry name" value="RNA-SPLICING LIGASE RTCB"/>
    <property type="match status" value="1"/>
</dbReference>
<comment type="cofactor">
    <cofactor evidence="11">
        <name>Mn(2+)</name>
        <dbReference type="ChEBI" id="CHEBI:29035"/>
    </cofactor>
    <text evidence="11">Binds 2 manganese ions per subunit.</text>
</comment>
<dbReference type="PANTHER" id="PTHR43749">
    <property type="entry name" value="RNA-SPLICING LIGASE RTCB"/>
    <property type="match status" value="1"/>
</dbReference>
<reference evidence="12" key="2">
    <citation type="submission" date="2021-04" db="EMBL/GenBank/DDBJ databases">
        <authorList>
            <person name="Gilroy R."/>
        </authorList>
    </citation>
    <scope>NUCLEOTIDE SEQUENCE</scope>
    <source>
        <strain evidence="12">ChiHjej8B7-25341</strain>
    </source>
</reference>
<gene>
    <name evidence="12" type="ORF">H9912_00270</name>
</gene>
<evidence type="ECO:0000256" key="3">
    <source>
        <dbReference type="ARBA" id="ARBA00022723"/>
    </source>
</evidence>
<evidence type="ECO:0000313" key="13">
    <source>
        <dbReference type="Proteomes" id="UP000823851"/>
    </source>
</evidence>
<dbReference type="AlphaFoldDB" id="A0A9D2TXM4"/>
<feature type="binding site" evidence="10">
    <location>
        <begin position="295"/>
        <end position="298"/>
    </location>
    <ligand>
        <name>GMP</name>
        <dbReference type="ChEBI" id="CHEBI:58115"/>
    </ligand>
</feature>
<dbReference type="GO" id="GO:0003909">
    <property type="term" value="F:DNA ligase activity"/>
    <property type="evidence" value="ECO:0007669"/>
    <property type="project" value="TreeGrafter"/>
</dbReference>
<dbReference type="EC" id="6.5.1.8" evidence="1"/>
<evidence type="ECO:0000313" key="12">
    <source>
        <dbReference type="EMBL" id="HJD30356.1"/>
    </source>
</evidence>
<feature type="binding site" evidence="10">
    <location>
        <begin position="144"/>
        <end position="148"/>
    </location>
    <ligand>
        <name>GMP</name>
        <dbReference type="ChEBI" id="CHEBI:58115"/>
    </ligand>
</feature>
<evidence type="ECO:0000256" key="11">
    <source>
        <dbReference type="PIRSR" id="PIRSR601233-3"/>
    </source>
</evidence>
<dbReference type="EMBL" id="DWUW01000008">
    <property type="protein sequence ID" value="HJD30356.1"/>
    <property type="molecule type" value="Genomic_DNA"/>
</dbReference>
<dbReference type="GO" id="GO:0005525">
    <property type="term" value="F:GTP binding"/>
    <property type="evidence" value="ECO:0007669"/>
    <property type="project" value="UniProtKB-KW"/>
</dbReference>
<evidence type="ECO:0000256" key="4">
    <source>
        <dbReference type="ARBA" id="ARBA00022741"/>
    </source>
</evidence>
<evidence type="ECO:0000256" key="9">
    <source>
        <dbReference type="PIRSR" id="PIRSR601233-1"/>
    </source>
</evidence>
<dbReference type="GO" id="GO:0006281">
    <property type="term" value="P:DNA repair"/>
    <property type="evidence" value="ECO:0007669"/>
    <property type="project" value="TreeGrafter"/>
</dbReference>
<feature type="active site" description="GMP-histidine intermediate" evidence="9">
    <location>
        <position position="295"/>
    </location>
</feature>
<dbReference type="InterPro" id="IPR052915">
    <property type="entry name" value="RtcB-like"/>
</dbReference>
<proteinExistence type="predicted"/>
<evidence type="ECO:0000256" key="6">
    <source>
        <dbReference type="ARBA" id="ARBA00023134"/>
    </source>
</evidence>
<keyword evidence="2" id="KW-0436">Ligase</keyword>
<dbReference type="InterPro" id="IPR001233">
    <property type="entry name" value="RtcB"/>
</dbReference>
<dbReference type="InterPro" id="IPR036025">
    <property type="entry name" value="RtcB-like_sf"/>
</dbReference>
<feature type="binding site" evidence="10">
    <location>
        <begin position="271"/>
        <end position="274"/>
    </location>
    <ligand>
        <name>GMP</name>
        <dbReference type="ChEBI" id="CHEBI:58115"/>
    </ligand>
</feature>
<comment type="caution">
    <text evidence="12">The sequence shown here is derived from an EMBL/GenBank/DDBJ whole genome shotgun (WGS) entry which is preliminary data.</text>
</comment>
<keyword evidence="6 10" id="KW-0342">GTP-binding</keyword>
<organism evidence="12 13">
    <name type="scientific">Candidatus Eisenbergiella stercorigallinarum</name>
    <dbReference type="NCBI Taxonomy" id="2838557"/>
    <lineage>
        <taxon>Bacteria</taxon>
        <taxon>Bacillati</taxon>
        <taxon>Bacillota</taxon>
        <taxon>Clostridia</taxon>
        <taxon>Lachnospirales</taxon>
        <taxon>Lachnospiraceae</taxon>
        <taxon>Eisenbergiella</taxon>
    </lineage>
</organism>
<dbReference type="GO" id="GO:0170057">
    <property type="term" value="F:RNA ligase (GTP) activity"/>
    <property type="evidence" value="ECO:0007669"/>
    <property type="project" value="UniProtKB-EC"/>
</dbReference>
<accession>A0A9D2TXM4</accession>
<feature type="binding site" evidence="11">
    <location>
        <position position="145"/>
    </location>
    <ligand>
        <name>Mn(2+)</name>
        <dbReference type="ChEBI" id="CHEBI:29035"/>
        <label>1</label>
    </ligand>
</feature>
<reference evidence="12" key="1">
    <citation type="journal article" date="2021" name="PeerJ">
        <title>Extensive microbial diversity within the chicken gut microbiome revealed by metagenomics and culture.</title>
        <authorList>
            <person name="Gilroy R."/>
            <person name="Ravi A."/>
            <person name="Getino M."/>
            <person name="Pursley I."/>
            <person name="Horton D.L."/>
            <person name="Alikhan N.F."/>
            <person name="Baker D."/>
            <person name="Gharbi K."/>
            <person name="Hall N."/>
            <person name="Watson M."/>
            <person name="Adriaenssens E.M."/>
            <person name="Foster-Nyarko E."/>
            <person name="Jarju S."/>
            <person name="Secka A."/>
            <person name="Antonio M."/>
            <person name="Oren A."/>
            <person name="Chaudhuri R.R."/>
            <person name="La Ragione R."/>
            <person name="Hildebrand F."/>
            <person name="Pallen M.J."/>
        </authorList>
    </citation>
    <scope>NUCLEOTIDE SEQUENCE</scope>
    <source>
        <strain evidence="12">ChiHjej8B7-25341</strain>
    </source>
</reference>
<sequence length="371" mass="41644">MKTIQGKFAEAKIYSDTCEDYAAAQIQLLCDSEAAENAVIRVMPDVHPGKVGTVGLTMTVGKKLIPYLLGGDIGCGVSCAVFKAKKIEGKQLDAVIRERVPSGTAIRREVHRYGEEAQLEELFCFRHIQEKKALLSLGTLGGGNHFIEVDREEEGNYYLAVHSGSRHLGVEVTEYYQNLAYQACRERGIPHPVSFLEGEQLQAYLHDVEIVQRFAALNRACILDEICKGMKWKATDRFDTVHNYVARLSDGTPLLRKGAVSAQQGERLLIPINMKEGMLLCEGKGNPDWIFSAPHGSGRVLRRDQVKEHFTVSDYKREMKGIYSTCISRETLDEAPFAYRGMEKIAKQLEETAWIRKILRPVYNFKAGGNR</sequence>
<dbReference type="GO" id="GO:0006396">
    <property type="term" value="P:RNA processing"/>
    <property type="evidence" value="ECO:0007669"/>
    <property type="project" value="InterPro"/>
</dbReference>
<evidence type="ECO:0000256" key="5">
    <source>
        <dbReference type="ARBA" id="ARBA00022800"/>
    </source>
</evidence>
<keyword evidence="7 11" id="KW-0464">Manganese</keyword>
<name>A0A9D2TXM4_9FIRM</name>
<dbReference type="GO" id="GO:0042245">
    <property type="term" value="P:RNA repair"/>
    <property type="evidence" value="ECO:0007669"/>
    <property type="project" value="UniProtKB-KW"/>
</dbReference>
<evidence type="ECO:0000256" key="8">
    <source>
        <dbReference type="ARBA" id="ARBA00047746"/>
    </source>
</evidence>
<evidence type="ECO:0000256" key="2">
    <source>
        <dbReference type="ARBA" id="ARBA00022598"/>
    </source>
</evidence>
<comment type="catalytic activity">
    <reaction evidence="8">
        <text>a 3'-end 3'-phospho-ribonucleotide-RNA + a 5'-end dephospho-ribonucleoside-RNA + GTP = a ribonucleotidyl-ribonucleotide-RNA + GMP + diphosphate</text>
        <dbReference type="Rhea" id="RHEA:68076"/>
        <dbReference type="Rhea" id="RHEA-COMP:10463"/>
        <dbReference type="Rhea" id="RHEA-COMP:13936"/>
        <dbReference type="Rhea" id="RHEA-COMP:17355"/>
        <dbReference type="ChEBI" id="CHEBI:33019"/>
        <dbReference type="ChEBI" id="CHEBI:37565"/>
        <dbReference type="ChEBI" id="CHEBI:58115"/>
        <dbReference type="ChEBI" id="CHEBI:83062"/>
        <dbReference type="ChEBI" id="CHEBI:138284"/>
        <dbReference type="ChEBI" id="CHEBI:173118"/>
        <dbReference type="EC" id="6.5.1.8"/>
    </reaction>
</comment>